<keyword evidence="2" id="KW-1185">Reference proteome</keyword>
<dbReference type="EMBL" id="MT674683">
    <property type="protein sequence ID" value="QOJ53963.1"/>
    <property type="molecule type" value="Genomic_DNA"/>
</dbReference>
<evidence type="ECO:0000313" key="2">
    <source>
        <dbReference type="Proteomes" id="UP001230876"/>
    </source>
</evidence>
<evidence type="ECO:0000313" key="1">
    <source>
        <dbReference type="EMBL" id="QOJ53963.1"/>
    </source>
</evidence>
<organism evidence="1 2">
    <name type="scientific">Passerine adenovirus 1</name>
    <dbReference type="NCBI Taxonomy" id="2779174"/>
    <lineage>
        <taxon>Viruses</taxon>
        <taxon>Varidnaviria</taxon>
        <taxon>Bamfordvirae</taxon>
        <taxon>Preplasmiviricota</taxon>
        <taxon>Polisuviricotina</taxon>
        <taxon>Pharingeaviricetes</taxon>
        <taxon>Rowavirales</taxon>
        <taxon>Adenoviridae</taxon>
        <taxon>Barthadenovirus</taxon>
    </lineage>
</organism>
<name>A0A7M4BDZ7_9ADEN</name>
<protein>
    <submittedName>
        <fullName evidence="1">ORF7</fullName>
    </submittedName>
</protein>
<reference evidence="1" key="1">
    <citation type="journal article" date="2020" name="Viruses">
        <title>Molecular Characterisation of a Novel and Highly Divergent Passerine Adenovirus 1.</title>
        <authorList>
            <person name="Athukorala A."/>
            <person name="Forwood J.K."/>
            <person name="Phalen D.N."/>
            <person name="Sarker S."/>
        </authorList>
    </citation>
    <scope>NUCLEOTIDE SEQUENCE</scope>
    <source>
        <strain evidence="1">AU2787</strain>
    </source>
</reference>
<sequence length="46" mass="5684">MLSKTYRRRRRRRGASKREGRLRVLKPWSNRDVCWFVFCSPVGCRR</sequence>
<proteinExistence type="predicted"/>
<accession>A0A7M4BDZ7</accession>
<dbReference type="Proteomes" id="UP001230876">
    <property type="component" value="Segment"/>
</dbReference>